<dbReference type="Gene3D" id="1.20.120.450">
    <property type="entry name" value="dinb family like domain"/>
    <property type="match status" value="1"/>
</dbReference>
<dbReference type="RefSeq" id="WP_009781835.1">
    <property type="nucleotide sequence ID" value="NZ_CH672395.1"/>
</dbReference>
<dbReference type="Proteomes" id="UP000001601">
    <property type="component" value="Unassembled WGS sequence"/>
</dbReference>
<dbReference type="NCBIfam" id="NF009807">
    <property type="entry name" value="PRK13291.1"/>
    <property type="match status" value="1"/>
</dbReference>
<dbReference type="SUPFAM" id="SSF109854">
    <property type="entry name" value="DinB/YfiT-like putative metalloenzymes"/>
    <property type="match status" value="1"/>
</dbReference>
<dbReference type="AlphaFoldDB" id="A3XH87"/>
<dbReference type="EMBL" id="AANC01000001">
    <property type="protein sequence ID" value="EAQ51356.1"/>
    <property type="molecule type" value="Genomic_DNA"/>
</dbReference>
<reference evidence="2 3" key="1">
    <citation type="journal article" date="2007" name="Nature">
        <title>Light stimulates growth of proteorhodopsin-containing marine Flavobacteria.</title>
        <authorList>
            <person name="Gomez-Consarnau L."/>
            <person name="Gonzalez J.M."/>
            <person name="Coll-Llado M."/>
            <person name="Gourdon P."/>
            <person name="Pascher T."/>
            <person name="Neutze R."/>
            <person name="Pedros-Alio C."/>
            <person name="Pinhassi J."/>
        </authorList>
    </citation>
    <scope>NUCLEOTIDE SEQUENCE [LARGE SCALE GENOMIC DNA]</scope>
    <source>
        <strain evidence="2 3">MED217</strain>
    </source>
</reference>
<dbReference type="InterPro" id="IPR034660">
    <property type="entry name" value="DinB/YfiT-like"/>
</dbReference>
<evidence type="ECO:0000313" key="3">
    <source>
        <dbReference type="Proteomes" id="UP000001601"/>
    </source>
</evidence>
<comment type="caution">
    <text evidence="2">The sequence shown here is derived from an EMBL/GenBank/DDBJ whole genome shotgun (WGS) entry which is preliminary data.</text>
</comment>
<name>A3XH87_LEEBM</name>
<evidence type="ECO:0000259" key="1">
    <source>
        <dbReference type="Pfam" id="PF12867"/>
    </source>
</evidence>
<evidence type="ECO:0000313" key="2">
    <source>
        <dbReference type="EMBL" id="EAQ51356.1"/>
    </source>
</evidence>
<gene>
    <name evidence="2" type="ORF">MED217_17475</name>
</gene>
<protein>
    <recommendedName>
        <fullName evidence="1">DinB-like domain-containing protein</fullName>
    </recommendedName>
</protein>
<organism evidence="2 3">
    <name type="scientific">Leeuwenhoekiella blandensis (strain CECT 7118 / CCUG 51940 / KCTC 22103 / MED217)</name>
    <name type="common">Flavobacterium sp. (strain MED217)</name>
    <dbReference type="NCBI Taxonomy" id="398720"/>
    <lineage>
        <taxon>Bacteria</taxon>
        <taxon>Pseudomonadati</taxon>
        <taxon>Bacteroidota</taxon>
        <taxon>Flavobacteriia</taxon>
        <taxon>Flavobacteriales</taxon>
        <taxon>Flavobacteriaceae</taxon>
        <taxon>Leeuwenhoekiella</taxon>
    </lineage>
</organism>
<dbReference type="InterPro" id="IPR024775">
    <property type="entry name" value="DinB-like"/>
</dbReference>
<accession>A3XH87</accession>
<dbReference type="Pfam" id="PF12867">
    <property type="entry name" value="DinB_2"/>
    <property type="match status" value="1"/>
</dbReference>
<dbReference type="STRING" id="398720.MED217_17475"/>
<feature type="domain" description="DinB-like" evidence="1">
    <location>
        <begin position="36"/>
        <end position="169"/>
    </location>
</feature>
<proteinExistence type="predicted"/>
<sequence length="175" mass="20035">MSEIDPLKYPVGLFLKPEAITAEHLTAWIATIAEFPQKIAALTETLTEETLTKTYRPDGWTIRQLVHHCADSHMNAFIRFKLALTEEAPKIKPYFEDQWAELPDTRSAAISSSLKLIEGLHARWTTLLQSLHSEDLNREYIHPEHGKRFSLGETIGMYAWHCEHHLAHIAIALKN</sequence>
<dbReference type="HOGENOM" id="CLU_105789_1_0_10"/>
<keyword evidence="3" id="KW-1185">Reference proteome</keyword>
<dbReference type="eggNOG" id="COG2318">
    <property type="taxonomic scope" value="Bacteria"/>
</dbReference>